<feature type="compositionally biased region" description="Polar residues" evidence="1">
    <location>
        <begin position="235"/>
        <end position="245"/>
    </location>
</feature>
<evidence type="ECO:0008006" key="4">
    <source>
        <dbReference type="Google" id="ProtNLM"/>
    </source>
</evidence>
<evidence type="ECO:0000313" key="3">
    <source>
        <dbReference type="Proteomes" id="UP000739538"/>
    </source>
</evidence>
<feature type="region of interest" description="Disordered" evidence="1">
    <location>
        <begin position="190"/>
        <end position="210"/>
    </location>
</feature>
<sequence length="338" mass="37124">MNRTDSTPEGTYGTPHSMGPTHSMEPTHSMGPTQGIRNPPVQSLTDTQLVEHADLAVRRAHSSAVALLDAVAEIDRRALYLGAGYSSMYDYCTRRWRYSSATAARYIAAARAADRFPQVRQMLEQRRLTVCGVARLAGVLTPENYDDLLTRSAGKTFAEVEALAGTRKTAPRVPDRIRIIGASQPASKEEESLSLGIEQGPDGVGNGCSSRVANGVAQAEVIGSASEDESRSRDASTNSPSSTPIVANDRIASTLDVESNIQRGCQSRQVPTESELRYEIRFAAKQKFVEKLERAKSVCSNKADLESILKRALDDLLDRRDPERRSKRRMERSSKRRA</sequence>
<reference evidence="2" key="2">
    <citation type="journal article" date="2021" name="Microbiome">
        <title>Successional dynamics and alternative stable states in a saline activated sludge microbial community over 9 years.</title>
        <authorList>
            <person name="Wang Y."/>
            <person name="Ye J."/>
            <person name="Ju F."/>
            <person name="Liu L."/>
            <person name="Boyd J.A."/>
            <person name="Deng Y."/>
            <person name="Parks D.H."/>
            <person name="Jiang X."/>
            <person name="Yin X."/>
            <person name="Woodcroft B.J."/>
            <person name="Tyson G.W."/>
            <person name="Hugenholtz P."/>
            <person name="Polz M.F."/>
            <person name="Zhang T."/>
        </authorList>
    </citation>
    <scope>NUCLEOTIDE SEQUENCE</scope>
    <source>
        <strain evidence="2">HKST-UBA02</strain>
    </source>
</reference>
<feature type="region of interest" description="Disordered" evidence="1">
    <location>
        <begin position="1"/>
        <end position="41"/>
    </location>
</feature>
<feature type="compositionally biased region" description="Polar residues" evidence="1">
    <location>
        <begin position="24"/>
        <end position="41"/>
    </location>
</feature>
<feature type="region of interest" description="Disordered" evidence="1">
    <location>
        <begin position="316"/>
        <end position="338"/>
    </location>
</feature>
<name>A0A956NHW8_UNCEI</name>
<accession>A0A956NHW8</accession>
<protein>
    <recommendedName>
        <fullName evidence="4">DUF222 domain-containing protein</fullName>
    </recommendedName>
</protein>
<comment type="caution">
    <text evidence="2">The sequence shown here is derived from an EMBL/GenBank/DDBJ whole genome shotgun (WGS) entry which is preliminary data.</text>
</comment>
<dbReference type="AlphaFoldDB" id="A0A956NHW8"/>
<reference evidence="2" key="1">
    <citation type="submission" date="2020-04" db="EMBL/GenBank/DDBJ databases">
        <authorList>
            <person name="Zhang T."/>
        </authorList>
    </citation>
    <scope>NUCLEOTIDE SEQUENCE</scope>
    <source>
        <strain evidence="2">HKST-UBA02</strain>
    </source>
</reference>
<dbReference type="Proteomes" id="UP000739538">
    <property type="component" value="Unassembled WGS sequence"/>
</dbReference>
<dbReference type="EMBL" id="JAGQHS010000244">
    <property type="protein sequence ID" value="MCA9758997.1"/>
    <property type="molecule type" value="Genomic_DNA"/>
</dbReference>
<feature type="non-terminal residue" evidence="2">
    <location>
        <position position="338"/>
    </location>
</feature>
<evidence type="ECO:0000313" key="2">
    <source>
        <dbReference type="EMBL" id="MCA9758997.1"/>
    </source>
</evidence>
<proteinExistence type="predicted"/>
<gene>
    <name evidence="2" type="ORF">KDA27_24605</name>
</gene>
<feature type="region of interest" description="Disordered" evidence="1">
    <location>
        <begin position="223"/>
        <end position="247"/>
    </location>
</feature>
<organism evidence="2 3">
    <name type="scientific">Eiseniibacteriota bacterium</name>
    <dbReference type="NCBI Taxonomy" id="2212470"/>
    <lineage>
        <taxon>Bacteria</taxon>
        <taxon>Candidatus Eiseniibacteriota</taxon>
    </lineage>
</organism>
<evidence type="ECO:0000256" key="1">
    <source>
        <dbReference type="SAM" id="MobiDB-lite"/>
    </source>
</evidence>
<feature type="compositionally biased region" description="Basic residues" evidence="1">
    <location>
        <begin position="325"/>
        <end position="338"/>
    </location>
</feature>